<dbReference type="InterPro" id="IPR008284">
    <property type="entry name" value="MoCF_biosynth_CS"/>
</dbReference>
<protein>
    <recommendedName>
        <fullName evidence="3">Molybdopterin adenylyltransferase</fullName>
        <ecNumber evidence="2">2.7.7.75</ecNumber>
    </recommendedName>
</protein>
<evidence type="ECO:0000256" key="3">
    <source>
        <dbReference type="ARBA" id="ARBA00013491"/>
    </source>
</evidence>
<gene>
    <name evidence="9" type="primary">moaC2</name>
    <name evidence="9" type="ORF">Spa11_33860</name>
</gene>
<dbReference type="CDD" id="cd00886">
    <property type="entry name" value="MogA_MoaB"/>
    <property type="match status" value="1"/>
</dbReference>
<dbReference type="Gene3D" id="3.30.70.640">
    <property type="entry name" value="Molybdopterin cofactor biosynthesis C (MoaC) domain"/>
    <property type="match status" value="1"/>
</dbReference>
<dbReference type="InterPro" id="IPR002820">
    <property type="entry name" value="Mopterin_CF_biosynth-C_dom"/>
</dbReference>
<dbReference type="Proteomes" id="UP000316426">
    <property type="component" value="Chromosome"/>
</dbReference>
<comment type="function">
    <text evidence="7">Catalyzes the adenylation of molybdopterin as part of the biosynthesis of the molybdenum-cofactor.</text>
</comment>
<dbReference type="GO" id="GO:0006777">
    <property type="term" value="P:Mo-molybdopterin cofactor biosynthetic process"/>
    <property type="evidence" value="ECO:0007669"/>
    <property type="project" value="UniProtKB-KW"/>
</dbReference>
<dbReference type="InterPro" id="IPR036522">
    <property type="entry name" value="MoaC_sf"/>
</dbReference>
<keyword evidence="4" id="KW-0501">Molybdenum cofactor biosynthesis</keyword>
<name>A0A518KBK6_9BACT</name>
<keyword evidence="10" id="KW-1185">Reference proteome</keyword>
<dbReference type="SUPFAM" id="SSF55040">
    <property type="entry name" value="Molybdenum cofactor biosynthesis protein C, MoaC"/>
    <property type="match status" value="1"/>
</dbReference>
<evidence type="ECO:0000313" key="9">
    <source>
        <dbReference type="EMBL" id="QDV75173.1"/>
    </source>
</evidence>
<comment type="catalytic activity">
    <reaction evidence="5">
        <text>molybdopterin + ATP + H(+) = adenylyl-molybdopterin + diphosphate</text>
        <dbReference type="Rhea" id="RHEA:31331"/>
        <dbReference type="ChEBI" id="CHEBI:15378"/>
        <dbReference type="ChEBI" id="CHEBI:30616"/>
        <dbReference type="ChEBI" id="CHEBI:33019"/>
        <dbReference type="ChEBI" id="CHEBI:58698"/>
        <dbReference type="ChEBI" id="CHEBI:62727"/>
        <dbReference type="EC" id="2.7.7.75"/>
    </reaction>
</comment>
<dbReference type="NCBIfam" id="TIGR00177">
    <property type="entry name" value="molyb_syn"/>
    <property type="match status" value="1"/>
</dbReference>
<dbReference type="PIRSF" id="PIRSF036594">
    <property type="entry name" value="MoaC_MogA"/>
    <property type="match status" value="1"/>
</dbReference>
<dbReference type="EC" id="2.7.7.75" evidence="2"/>
<evidence type="ECO:0000313" key="10">
    <source>
        <dbReference type="Proteomes" id="UP000316426"/>
    </source>
</evidence>
<dbReference type="InterPro" id="IPR001453">
    <property type="entry name" value="MoaB/Mog_dom"/>
</dbReference>
<dbReference type="Gene3D" id="3.40.980.10">
    <property type="entry name" value="MoaB/Mog-like domain"/>
    <property type="match status" value="1"/>
</dbReference>
<dbReference type="SMART" id="SM00852">
    <property type="entry name" value="MoCF_biosynth"/>
    <property type="match status" value="1"/>
</dbReference>
<dbReference type="NCBIfam" id="TIGR00581">
    <property type="entry name" value="moaC"/>
    <property type="match status" value="1"/>
</dbReference>
<evidence type="ECO:0000256" key="7">
    <source>
        <dbReference type="ARBA" id="ARBA00058212"/>
    </source>
</evidence>
<dbReference type="UniPathway" id="UPA00344"/>
<feature type="domain" description="MoaB/Mog" evidence="8">
    <location>
        <begin position="170"/>
        <end position="316"/>
    </location>
</feature>
<dbReference type="InterPro" id="IPR036425">
    <property type="entry name" value="MoaB/Mog-like_dom_sf"/>
</dbReference>
<organism evidence="9 10">
    <name type="scientific">Botrimarina mediterranea</name>
    <dbReference type="NCBI Taxonomy" id="2528022"/>
    <lineage>
        <taxon>Bacteria</taxon>
        <taxon>Pseudomonadati</taxon>
        <taxon>Planctomycetota</taxon>
        <taxon>Planctomycetia</taxon>
        <taxon>Pirellulales</taxon>
        <taxon>Lacipirellulaceae</taxon>
        <taxon>Botrimarina</taxon>
    </lineage>
</organism>
<reference evidence="9 10" key="1">
    <citation type="submission" date="2019-02" db="EMBL/GenBank/DDBJ databases">
        <title>Deep-cultivation of Planctomycetes and their phenomic and genomic characterization uncovers novel biology.</title>
        <authorList>
            <person name="Wiegand S."/>
            <person name="Jogler M."/>
            <person name="Boedeker C."/>
            <person name="Pinto D."/>
            <person name="Vollmers J."/>
            <person name="Rivas-Marin E."/>
            <person name="Kohn T."/>
            <person name="Peeters S.H."/>
            <person name="Heuer A."/>
            <person name="Rast P."/>
            <person name="Oberbeckmann S."/>
            <person name="Bunk B."/>
            <person name="Jeske O."/>
            <person name="Meyerdierks A."/>
            <person name="Storesund J.E."/>
            <person name="Kallscheuer N."/>
            <person name="Luecker S."/>
            <person name="Lage O.M."/>
            <person name="Pohl T."/>
            <person name="Merkel B.J."/>
            <person name="Hornburger P."/>
            <person name="Mueller R.-W."/>
            <person name="Bruemmer F."/>
            <person name="Labrenz M."/>
            <person name="Spormann A.M."/>
            <person name="Op den Camp H."/>
            <person name="Overmann J."/>
            <person name="Amann R."/>
            <person name="Jetten M.S.M."/>
            <person name="Mascher T."/>
            <person name="Medema M.H."/>
            <person name="Devos D.P."/>
            <person name="Kaster A.-K."/>
            <person name="Ovreas L."/>
            <person name="Rohde M."/>
            <person name="Galperin M.Y."/>
            <person name="Jogler C."/>
        </authorList>
    </citation>
    <scope>NUCLEOTIDE SEQUENCE [LARGE SCALE GENOMIC DNA]</scope>
    <source>
        <strain evidence="9 10">Spa11</strain>
    </source>
</reference>
<comment type="function">
    <text evidence="6">Catalyzes the conversion of (8S)-3',8-cyclo-7,8-dihydroguanosine 5'-triphosphate to cyclic pyranopterin monophosphate (cPMP).</text>
</comment>
<evidence type="ECO:0000256" key="1">
    <source>
        <dbReference type="ARBA" id="ARBA00005046"/>
    </source>
</evidence>
<dbReference type="KEGG" id="bmei:Spa11_33860"/>
<evidence type="ECO:0000259" key="8">
    <source>
        <dbReference type="SMART" id="SM00852"/>
    </source>
</evidence>
<evidence type="ECO:0000256" key="2">
    <source>
        <dbReference type="ARBA" id="ARBA00012509"/>
    </source>
</evidence>
<sequence length="328" mass="34114">MASTEDPAAKLSHLDADGRARMVDVGGKPVTDRRAVAEGRVRVGAGVAAAIRSNSLKKGDLLQVARLGGIQAAKRTSDLVLLCHPLPLSHIDIDARLDDDDVLLTASVRTAGQTGVEMEALAAVAGAALNVVDMGKSLNPAIEIVSLRVVEKTGGKSDPTTCRAAGFRVAILTISDSRTAGAAEDTATPLLVEAVQKFFSSEVIATQLVADDRKAIADQLRDWATGDGAPTLILTTGGTGVGPRDVTPEATLDVVERTHPSLLELARARCLPGKPHAYLSRGVAGVLGKTLIVNLPGSPKGAVDTLRLIADVLPHTLETLRGEEQSHP</sequence>
<proteinExistence type="predicted"/>
<evidence type="ECO:0000256" key="6">
    <source>
        <dbReference type="ARBA" id="ARBA00055087"/>
    </source>
</evidence>
<comment type="pathway">
    <text evidence="1">Cofactor biosynthesis; molybdopterin biosynthesis.</text>
</comment>
<dbReference type="PROSITE" id="PS01078">
    <property type="entry name" value="MOCF_BIOSYNTHESIS_1"/>
    <property type="match status" value="1"/>
</dbReference>
<dbReference type="NCBIfam" id="NF006870">
    <property type="entry name" value="PRK09364.1"/>
    <property type="match status" value="1"/>
</dbReference>
<dbReference type="Pfam" id="PF01967">
    <property type="entry name" value="MoaC"/>
    <property type="match status" value="1"/>
</dbReference>
<dbReference type="RefSeq" id="WP_145114232.1">
    <property type="nucleotide sequence ID" value="NZ_CP036349.1"/>
</dbReference>
<accession>A0A518KBK6</accession>
<dbReference type="AlphaFoldDB" id="A0A518KBK6"/>
<dbReference type="NCBIfam" id="NF002947">
    <property type="entry name" value="PRK03604.1"/>
    <property type="match status" value="1"/>
</dbReference>
<dbReference type="GO" id="GO:0061598">
    <property type="term" value="F:molybdopterin adenylyltransferase activity"/>
    <property type="evidence" value="ECO:0007669"/>
    <property type="project" value="UniProtKB-EC"/>
</dbReference>
<dbReference type="PANTHER" id="PTHR43764">
    <property type="entry name" value="MOLYBDENUM COFACTOR BIOSYNTHESIS"/>
    <property type="match status" value="1"/>
</dbReference>
<dbReference type="Pfam" id="PF00994">
    <property type="entry name" value="MoCF_biosynth"/>
    <property type="match status" value="1"/>
</dbReference>
<dbReference type="InterPro" id="IPR051920">
    <property type="entry name" value="MPT_Adenylyltrnsfr/MoaC-Rel"/>
</dbReference>
<evidence type="ECO:0000256" key="5">
    <source>
        <dbReference type="ARBA" id="ARBA00051131"/>
    </source>
</evidence>
<evidence type="ECO:0000256" key="4">
    <source>
        <dbReference type="ARBA" id="ARBA00023150"/>
    </source>
</evidence>
<dbReference type="SUPFAM" id="SSF53218">
    <property type="entry name" value="Molybdenum cofactor biosynthesis proteins"/>
    <property type="match status" value="1"/>
</dbReference>
<dbReference type="PANTHER" id="PTHR43764:SF1">
    <property type="entry name" value="MOLYBDOPTERIN MOLYBDOTRANSFERASE"/>
    <property type="match status" value="1"/>
</dbReference>
<dbReference type="InterPro" id="IPR023045">
    <property type="entry name" value="MoaC"/>
</dbReference>
<dbReference type="InterPro" id="IPR012247">
    <property type="entry name" value="MoaC_MogA"/>
</dbReference>
<dbReference type="EMBL" id="CP036349">
    <property type="protein sequence ID" value="QDV75173.1"/>
    <property type="molecule type" value="Genomic_DNA"/>
</dbReference>